<gene>
    <name evidence="1" type="ORF">DEO72_LG11g3433</name>
</gene>
<dbReference type="EMBL" id="CP039355">
    <property type="protein sequence ID" value="QCE16418.1"/>
    <property type="molecule type" value="Genomic_DNA"/>
</dbReference>
<dbReference type="AlphaFoldDB" id="A0A4D6NSQ9"/>
<accession>A0A4D6NSQ9</accession>
<name>A0A4D6NSQ9_VIGUN</name>
<organism evidence="1 2">
    <name type="scientific">Vigna unguiculata</name>
    <name type="common">Cowpea</name>
    <dbReference type="NCBI Taxonomy" id="3917"/>
    <lineage>
        <taxon>Eukaryota</taxon>
        <taxon>Viridiplantae</taxon>
        <taxon>Streptophyta</taxon>
        <taxon>Embryophyta</taxon>
        <taxon>Tracheophyta</taxon>
        <taxon>Spermatophyta</taxon>
        <taxon>Magnoliopsida</taxon>
        <taxon>eudicotyledons</taxon>
        <taxon>Gunneridae</taxon>
        <taxon>Pentapetalae</taxon>
        <taxon>rosids</taxon>
        <taxon>fabids</taxon>
        <taxon>Fabales</taxon>
        <taxon>Fabaceae</taxon>
        <taxon>Papilionoideae</taxon>
        <taxon>50 kb inversion clade</taxon>
        <taxon>NPAAA clade</taxon>
        <taxon>indigoferoid/millettioid clade</taxon>
        <taxon>Phaseoleae</taxon>
        <taxon>Vigna</taxon>
    </lineage>
</organism>
<evidence type="ECO:0000313" key="1">
    <source>
        <dbReference type="EMBL" id="QCE16418.1"/>
    </source>
</evidence>
<evidence type="ECO:0000313" key="2">
    <source>
        <dbReference type="Proteomes" id="UP000501690"/>
    </source>
</evidence>
<dbReference type="Proteomes" id="UP000501690">
    <property type="component" value="Linkage Group LG11"/>
</dbReference>
<keyword evidence="2" id="KW-1185">Reference proteome</keyword>
<protein>
    <submittedName>
        <fullName evidence="1">Uncharacterized protein</fullName>
    </submittedName>
</protein>
<sequence>MGSCRKTAAQKEILEVKTFKIHCGSRSQYGMKHTRYFVINFNVLKYGKSKWLRSLEFSAQRLQCIIHRKSSIEN</sequence>
<proteinExistence type="predicted"/>
<reference evidence="1 2" key="1">
    <citation type="submission" date="2019-04" db="EMBL/GenBank/DDBJ databases">
        <title>An improved genome assembly and genetic linkage map for asparagus bean, Vigna unguiculata ssp. sesquipedialis.</title>
        <authorList>
            <person name="Xia Q."/>
            <person name="Zhang R."/>
            <person name="Dong Y."/>
        </authorList>
    </citation>
    <scope>NUCLEOTIDE SEQUENCE [LARGE SCALE GENOMIC DNA]</scope>
    <source>
        <tissue evidence="1">Leaf</tissue>
    </source>
</reference>